<evidence type="ECO:0000313" key="2">
    <source>
        <dbReference type="EMBL" id="TNN57551.1"/>
    </source>
</evidence>
<gene>
    <name evidence="2" type="ORF">EYF80_032217</name>
</gene>
<dbReference type="Proteomes" id="UP000314294">
    <property type="component" value="Unassembled WGS sequence"/>
</dbReference>
<evidence type="ECO:0000313" key="3">
    <source>
        <dbReference type="Proteomes" id="UP000314294"/>
    </source>
</evidence>
<dbReference type="EMBL" id="SRLO01000402">
    <property type="protein sequence ID" value="TNN57551.1"/>
    <property type="molecule type" value="Genomic_DNA"/>
</dbReference>
<sequence length="249" mass="27867">MEGRSERCDGGPSVAGGNRGAETCDWRLGGGMWRRKQGGVNSCSEQRLDICCAKRIQLHRFAEESGSAAKAKVRPTVNRRVGGRLAEVEADRLVGNPQRALRARVMLGLCYHFRRGSNCQTGQRKWNNLKDKHKRRDNDDARSNSRADWPELRDDRLTVEMFQLGTKIAALKMRRPKRPTRENIASIAATRILAAPAPKVNKSSEKVTSIQASHQSPSPMVDRKVDRQTGCLRFHTSSSSSSATHTFHY</sequence>
<organism evidence="2 3">
    <name type="scientific">Liparis tanakae</name>
    <name type="common">Tanaka's snailfish</name>
    <dbReference type="NCBI Taxonomy" id="230148"/>
    <lineage>
        <taxon>Eukaryota</taxon>
        <taxon>Metazoa</taxon>
        <taxon>Chordata</taxon>
        <taxon>Craniata</taxon>
        <taxon>Vertebrata</taxon>
        <taxon>Euteleostomi</taxon>
        <taxon>Actinopterygii</taxon>
        <taxon>Neopterygii</taxon>
        <taxon>Teleostei</taxon>
        <taxon>Neoteleostei</taxon>
        <taxon>Acanthomorphata</taxon>
        <taxon>Eupercaria</taxon>
        <taxon>Perciformes</taxon>
        <taxon>Cottioidei</taxon>
        <taxon>Cottales</taxon>
        <taxon>Liparidae</taxon>
        <taxon>Liparis</taxon>
    </lineage>
</organism>
<dbReference type="AlphaFoldDB" id="A0A4Z2GW86"/>
<comment type="caution">
    <text evidence="2">The sequence shown here is derived from an EMBL/GenBank/DDBJ whole genome shotgun (WGS) entry which is preliminary data.</text>
</comment>
<feature type="region of interest" description="Disordered" evidence="1">
    <location>
        <begin position="198"/>
        <end position="223"/>
    </location>
</feature>
<protein>
    <submittedName>
        <fullName evidence="2">Uncharacterized protein</fullName>
    </submittedName>
</protein>
<proteinExistence type="predicted"/>
<evidence type="ECO:0000256" key="1">
    <source>
        <dbReference type="SAM" id="MobiDB-lite"/>
    </source>
</evidence>
<reference evidence="2 3" key="1">
    <citation type="submission" date="2019-03" db="EMBL/GenBank/DDBJ databases">
        <title>First draft genome of Liparis tanakae, snailfish: a comprehensive survey of snailfish specific genes.</title>
        <authorList>
            <person name="Kim W."/>
            <person name="Song I."/>
            <person name="Jeong J.-H."/>
            <person name="Kim D."/>
            <person name="Kim S."/>
            <person name="Ryu S."/>
            <person name="Song J.Y."/>
            <person name="Lee S.K."/>
        </authorList>
    </citation>
    <scope>NUCLEOTIDE SEQUENCE [LARGE SCALE GENOMIC DNA]</scope>
    <source>
        <tissue evidence="2">Muscle</tissue>
    </source>
</reference>
<feature type="compositionally biased region" description="Basic and acidic residues" evidence="1">
    <location>
        <begin position="136"/>
        <end position="147"/>
    </location>
</feature>
<feature type="region of interest" description="Disordered" evidence="1">
    <location>
        <begin position="122"/>
        <end position="147"/>
    </location>
</feature>
<feature type="compositionally biased region" description="Polar residues" evidence="1">
    <location>
        <begin position="206"/>
        <end position="218"/>
    </location>
</feature>
<accession>A0A4Z2GW86</accession>
<keyword evidence="3" id="KW-1185">Reference proteome</keyword>
<name>A0A4Z2GW86_9TELE</name>